<keyword evidence="3" id="KW-1185">Reference proteome</keyword>
<dbReference type="InterPro" id="IPR052807">
    <property type="entry name" value="Mito_transl_resp_regulator"/>
</dbReference>
<dbReference type="GO" id="GO:0005525">
    <property type="term" value="F:GTP binding"/>
    <property type="evidence" value="ECO:0007669"/>
    <property type="project" value="InterPro"/>
</dbReference>
<dbReference type="SUPFAM" id="SSF52540">
    <property type="entry name" value="P-loop containing nucleoside triphosphate hydrolases"/>
    <property type="match status" value="1"/>
</dbReference>
<proteinExistence type="predicted"/>
<dbReference type="PANTHER" id="PTHR46406">
    <property type="entry name" value="NITRIC OXIDE-ASSOCIATED PROTEIN 1"/>
    <property type="match status" value="1"/>
</dbReference>
<gene>
    <name evidence="2" type="primary">NOA1_2</name>
    <name evidence="2" type="ORF">SK128_011650</name>
</gene>
<accession>A0AAN9A4T6</accession>
<dbReference type="Gene3D" id="3.40.50.300">
    <property type="entry name" value="P-loop containing nucleotide triphosphate hydrolases"/>
    <property type="match status" value="1"/>
</dbReference>
<dbReference type="InterPro" id="IPR027417">
    <property type="entry name" value="P-loop_NTPase"/>
</dbReference>
<dbReference type="EMBL" id="JAXCGZ010013503">
    <property type="protein sequence ID" value="KAK7072415.1"/>
    <property type="molecule type" value="Genomic_DNA"/>
</dbReference>
<feature type="domain" description="G" evidence="1">
    <location>
        <begin position="46"/>
        <end position="95"/>
    </location>
</feature>
<dbReference type="InterPro" id="IPR006073">
    <property type="entry name" value="GTP-bd"/>
</dbReference>
<evidence type="ECO:0000313" key="2">
    <source>
        <dbReference type="EMBL" id="KAK7072415.1"/>
    </source>
</evidence>
<dbReference type="PANTHER" id="PTHR46406:SF1">
    <property type="entry name" value="NITRIC OXIDE-ASSOCIATED PROTEIN 1"/>
    <property type="match status" value="1"/>
</dbReference>
<name>A0AAN9A4T6_HALRR</name>
<evidence type="ECO:0000313" key="3">
    <source>
        <dbReference type="Proteomes" id="UP001381693"/>
    </source>
</evidence>
<dbReference type="AlphaFoldDB" id="A0AAN9A4T6"/>
<evidence type="ECO:0000259" key="1">
    <source>
        <dbReference type="Pfam" id="PF01926"/>
    </source>
</evidence>
<protein>
    <submittedName>
        <fullName evidence="2">Nitric oxide associated protein 1</fullName>
    </submittedName>
</protein>
<dbReference type="Pfam" id="PF01926">
    <property type="entry name" value="MMR_HSR1"/>
    <property type="match status" value="1"/>
</dbReference>
<dbReference type="Proteomes" id="UP001381693">
    <property type="component" value="Unassembled WGS sequence"/>
</dbReference>
<sequence>MLSAVNKTSLGKANIIYATLISAHTGFGIERLITKIQKTWANKGDIYLVGCTNTGKSTLFNALLGSDMCKVQASDFILRATTSPWPGTTLNMLKVIQEFEIVLTWNIHSYKYHGIVHLTRESHNHQKINMPLSLFSAPWV</sequence>
<organism evidence="2 3">
    <name type="scientific">Halocaridina rubra</name>
    <name type="common">Hawaiian red shrimp</name>
    <dbReference type="NCBI Taxonomy" id="373956"/>
    <lineage>
        <taxon>Eukaryota</taxon>
        <taxon>Metazoa</taxon>
        <taxon>Ecdysozoa</taxon>
        <taxon>Arthropoda</taxon>
        <taxon>Crustacea</taxon>
        <taxon>Multicrustacea</taxon>
        <taxon>Malacostraca</taxon>
        <taxon>Eumalacostraca</taxon>
        <taxon>Eucarida</taxon>
        <taxon>Decapoda</taxon>
        <taxon>Pleocyemata</taxon>
        <taxon>Caridea</taxon>
        <taxon>Atyoidea</taxon>
        <taxon>Atyidae</taxon>
        <taxon>Halocaridina</taxon>
    </lineage>
</organism>
<reference evidence="2 3" key="1">
    <citation type="submission" date="2023-11" db="EMBL/GenBank/DDBJ databases">
        <title>Halocaridina rubra genome assembly.</title>
        <authorList>
            <person name="Smith C."/>
        </authorList>
    </citation>
    <scope>NUCLEOTIDE SEQUENCE [LARGE SCALE GENOMIC DNA]</scope>
    <source>
        <strain evidence="2">EP-1</strain>
        <tissue evidence="2">Whole</tissue>
    </source>
</reference>
<comment type="caution">
    <text evidence="2">The sequence shown here is derived from an EMBL/GenBank/DDBJ whole genome shotgun (WGS) entry which is preliminary data.</text>
</comment>